<keyword evidence="11" id="KW-1185">Reference proteome</keyword>
<accession>A0A914LLR9</accession>
<evidence type="ECO:0000313" key="12">
    <source>
        <dbReference type="WBParaSite" id="Minc3s00622g15238"/>
    </source>
</evidence>
<dbReference type="SUPFAM" id="SSF57716">
    <property type="entry name" value="Glucocorticoid receptor-like (DNA-binding domain)"/>
    <property type="match status" value="1"/>
</dbReference>
<dbReference type="GO" id="GO:0003700">
    <property type="term" value="F:DNA-binding transcription factor activity"/>
    <property type="evidence" value="ECO:0007669"/>
    <property type="project" value="InterPro"/>
</dbReference>
<evidence type="ECO:0000256" key="4">
    <source>
        <dbReference type="ARBA" id="ARBA00022833"/>
    </source>
</evidence>
<evidence type="ECO:0000256" key="6">
    <source>
        <dbReference type="ARBA" id="ARBA00023125"/>
    </source>
</evidence>
<keyword evidence="8" id="KW-0675">Receptor</keyword>
<dbReference type="Proteomes" id="UP000887563">
    <property type="component" value="Unplaced"/>
</dbReference>
<evidence type="ECO:0000256" key="2">
    <source>
        <dbReference type="ARBA" id="ARBA00022723"/>
    </source>
</evidence>
<dbReference type="InterPro" id="IPR013088">
    <property type="entry name" value="Znf_NHR/GATA"/>
</dbReference>
<proteinExistence type="inferred from homology"/>
<evidence type="ECO:0000313" key="11">
    <source>
        <dbReference type="Proteomes" id="UP000887563"/>
    </source>
</evidence>
<keyword evidence="6" id="KW-0238">DNA-binding</keyword>
<dbReference type="PROSITE" id="PS51030">
    <property type="entry name" value="NUCLEAR_REC_DBD_2"/>
    <property type="match status" value="1"/>
</dbReference>
<keyword evidence="7" id="KW-0804">Transcription</keyword>
<dbReference type="WBParaSite" id="Minc3s00622g15238">
    <property type="protein sequence ID" value="Minc3s00622g15238"/>
    <property type="gene ID" value="Minc3s00622g15238"/>
</dbReference>
<dbReference type="AlphaFoldDB" id="A0A914LLR9"/>
<keyword evidence="4" id="KW-0862">Zinc</keyword>
<evidence type="ECO:0000259" key="10">
    <source>
        <dbReference type="PROSITE" id="PS51030"/>
    </source>
</evidence>
<dbReference type="Gene3D" id="3.30.50.10">
    <property type="entry name" value="Erythroid Transcription Factor GATA-1, subunit A"/>
    <property type="match status" value="1"/>
</dbReference>
<comment type="similarity">
    <text evidence="1">Belongs to the nuclear hormone receptor family.</text>
</comment>
<evidence type="ECO:0000256" key="8">
    <source>
        <dbReference type="ARBA" id="ARBA00023170"/>
    </source>
</evidence>
<keyword evidence="9" id="KW-0539">Nucleus</keyword>
<evidence type="ECO:0000256" key="1">
    <source>
        <dbReference type="ARBA" id="ARBA00005993"/>
    </source>
</evidence>
<dbReference type="GO" id="GO:0008270">
    <property type="term" value="F:zinc ion binding"/>
    <property type="evidence" value="ECO:0007669"/>
    <property type="project" value="UniProtKB-KW"/>
</dbReference>
<dbReference type="SMART" id="SM00399">
    <property type="entry name" value="ZnF_C4"/>
    <property type="match status" value="1"/>
</dbReference>
<protein>
    <submittedName>
        <fullName evidence="12">Nuclear receptor domain-containing protein</fullName>
    </submittedName>
</protein>
<evidence type="ECO:0000256" key="7">
    <source>
        <dbReference type="ARBA" id="ARBA00023163"/>
    </source>
</evidence>
<keyword evidence="2" id="KW-0479">Metal-binding</keyword>
<evidence type="ECO:0000256" key="9">
    <source>
        <dbReference type="ARBA" id="ARBA00023242"/>
    </source>
</evidence>
<keyword evidence="3" id="KW-0863">Zinc-finger</keyword>
<organism evidence="11 12">
    <name type="scientific">Meloidogyne incognita</name>
    <name type="common">Southern root-knot nematode worm</name>
    <name type="synonym">Oxyuris incognita</name>
    <dbReference type="NCBI Taxonomy" id="6306"/>
    <lineage>
        <taxon>Eukaryota</taxon>
        <taxon>Metazoa</taxon>
        <taxon>Ecdysozoa</taxon>
        <taxon>Nematoda</taxon>
        <taxon>Chromadorea</taxon>
        <taxon>Rhabditida</taxon>
        <taxon>Tylenchina</taxon>
        <taxon>Tylenchomorpha</taxon>
        <taxon>Tylenchoidea</taxon>
        <taxon>Meloidogynidae</taxon>
        <taxon>Meloidogyninae</taxon>
        <taxon>Meloidogyne</taxon>
        <taxon>Meloidogyne incognita group</taxon>
    </lineage>
</organism>
<sequence length="131" mass="14986">MTSTNYFNETFNELRGNEGLQNMEASIDMGEYNEGIKVENQEAEENKNTSLKIQKLPTKTKRNLNPTPTECSICERMASGYFFYGVICCDGCKHFFHRCITSKNKYKCEKDGNCNLSYSNIFTINIEAIST</sequence>
<evidence type="ECO:0000256" key="3">
    <source>
        <dbReference type="ARBA" id="ARBA00022771"/>
    </source>
</evidence>
<dbReference type="InterPro" id="IPR001628">
    <property type="entry name" value="Znf_hrmn_rcpt"/>
</dbReference>
<keyword evidence="5" id="KW-0805">Transcription regulation</keyword>
<dbReference type="PANTHER" id="PTHR24083">
    <property type="entry name" value="NUCLEAR HORMONE RECEPTOR"/>
    <property type="match status" value="1"/>
</dbReference>
<dbReference type="GO" id="GO:0043565">
    <property type="term" value="F:sequence-specific DNA binding"/>
    <property type="evidence" value="ECO:0007669"/>
    <property type="project" value="InterPro"/>
</dbReference>
<reference evidence="12" key="1">
    <citation type="submission" date="2022-11" db="UniProtKB">
        <authorList>
            <consortium name="WormBaseParasite"/>
        </authorList>
    </citation>
    <scope>IDENTIFICATION</scope>
</reference>
<dbReference type="InterPro" id="IPR050274">
    <property type="entry name" value="Nuclear_hormone_rcpt_NR2"/>
</dbReference>
<evidence type="ECO:0000256" key="5">
    <source>
        <dbReference type="ARBA" id="ARBA00023015"/>
    </source>
</evidence>
<name>A0A914LLR9_MELIC</name>
<feature type="domain" description="Nuclear receptor" evidence="10">
    <location>
        <begin position="68"/>
        <end position="131"/>
    </location>
</feature>
<dbReference type="Pfam" id="PF00105">
    <property type="entry name" value="zf-C4"/>
    <property type="match status" value="1"/>
</dbReference>